<name>A0A2P2QNL5_RHIMU</name>
<accession>A0A2P2QNL5</accession>
<proteinExistence type="predicted"/>
<organism evidence="2">
    <name type="scientific">Rhizophora mucronata</name>
    <name type="common">Asiatic mangrove</name>
    <dbReference type="NCBI Taxonomy" id="61149"/>
    <lineage>
        <taxon>Eukaryota</taxon>
        <taxon>Viridiplantae</taxon>
        <taxon>Streptophyta</taxon>
        <taxon>Embryophyta</taxon>
        <taxon>Tracheophyta</taxon>
        <taxon>Spermatophyta</taxon>
        <taxon>Magnoliopsida</taxon>
        <taxon>eudicotyledons</taxon>
        <taxon>Gunneridae</taxon>
        <taxon>Pentapetalae</taxon>
        <taxon>rosids</taxon>
        <taxon>fabids</taxon>
        <taxon>Malpighiales</taxon>
        <taxon>Rhizophoraceae</taxon>
        <taxon>Rhizophora</taxon>
    </lineage>
</organism>
<sequence>MPPPSHSNAAQAPTDNQSPSTSDDSKQANHPNPHHCRGSRHLQLTNFLYPD</sequence>
<feature type="compositionally biased region" description="Polar residues" evidence="1">
    <location>
        <begin position="1"/>
        <end position="22"/>
    </location>
</feature>
<evidence type="ECO:0000256" key="1">
    <source>
        <dbReference type="SAM" id="MobiDB-lite"/>
    </source>
</evidence>
<protein>
    <submittedName>
        <fullName evidence="2">Uncharacterized protein</fullName>
    </submittedName>
</protein>
<reference evidence="2" key="1">
    <citation type="submission" date="2018-02" db="EMBL/GenBank/DDBJ databases">
        <title>Rhizophora mucronata_Transcriptome.</title>
        <authorList>
            <person name="Meera S.P."/>
            <person name="Sreeshan A."/>
            <person name="Augustine A."/>
        </authorList>
    </citation>
    <scope>NUCLEOTIDE SEQUENCE</scope>
    <source>
        <tissue evidence="2">Leaf</tissue>
    </source>
</reference>
<dbReference type="EMBL" id="GGEC01088126">
    <property type="protein sequence ID" value="MBX68610.1"/>
    <property type="molecule type" value="Transcribed_RNA"/>
</dbReference>
<feature type="region of interest" description="Disordered" evidence="1">
    <location>
        <begin position="1"/>
        <end position="51"/>
    </location>
</feature>
<evidence type="ECO:0000313" key="2">
    <source>
        <dbReference type="EMBL" id="MBX68610.1"/>
    </source>
</evidence>
<feature type="compositionally biased region" description="Polar residues" evidence="1">
    <location>
        <begin position="42"/>
        <end position="51"/>
    </location>
</feature>
<dbReference type="AlphaFoldDB" id="A0A2P2QNL5"/>